<gene>
    <name evidence="1" type="ORF">Slin15195_G120790</name>
</gene>
<protein>
    <submittedName>
        <fullName evidence="1">Uncharacterized protein</fullName>
    </submittedName>
</protein>
<dbReference type="Proteomes" id="UP001056384">
    <property type="component" value="Chromosome 11"/>
</dbReference>
<dbReference type="AlphaFoldDB" id="A0A9Q9B163"/>
<keyword evidence="2" id="KW-1185">Reference proteome</keyword>
<organism evidence="1 2">
    <name type="scientific">Septoria linicola</name>
    <dbReference type="NCBI Taxonomy" id="215465"/>
    <lineage>
        <taxon>Eukaryota</taxon>
        <taxon>Fungi</taxon>
        <taxon>Dikarya</taxon>
        <taxon>Ascomycota</taxon>
        <taxon>Pezizomycotina</taxon>
        <taxon>Dothideomycetes</taxon>
        <taxon>Dothideomycetidae</taxon>
        <taxon>Mycosphaerellales</taxon>
        <taxon>Mycosphaerellaceae</taxon>
        <taxon>Septoria</taxon>
    </lineage>
</organism>
<name>A0A9Q9B163_9PEZI</name>
<sequence length="217" mass="24793">MASEDIKGPSPLLRLPTELRENICYYAMGLGEGRLLIMPKHPPSEIPLFAVNHQVRSEAMSIFYKEQSFVWTFENFDARAYIVWCKASPMRLTANVDFSLNFDREVTAPADFKVPSGSRGQKIFLPRERQLWPNLLYWLEQFFHRRCLGVPRHRNGHAAGGAPGLINTAARLFELVRKLGKVHDMSWEQVEGILQTTQEAIGCANSVWTEVIDLDFV</sequence>
<evidence type="ECO:0000313" key="1">
    <source>
        <dbReference type="EMBL" id="USW58760.1"/>
    </source>
</evidence>
<evidence type="ECO:0000313" key="2">
    <source>
        <dbReference type="Proteomes" id="UP001056384"/>
    </source>
</evidence>
<reference evidence="1" key="1">
    <citation type="submission" date="2022-06" db="EMBL/GenBank/DDBJ databases">
        <title>Complete genome sequences of two strains of the flax pathogen Septoria linicola.</title>
        <authorList>
            <person name="Lapalu N."/>
            <person name="Simon A."/>
            <person name="Demenou B."/>
            <person name="Paumier D."/>
            <person name="Guillot M.-P."/>
            <person name="Gout L."/>
            <person name="Valade R."/>
        </authorList>
    </citation>
    <scope>NUCLEOTIDE SEQUENCE</scope>
    <source>
        <strain evidence="1">SE15195</strain>
    </source>
</reference>
<dbReference type="EMBL" id="CP099428">
    <property type="protein sequence ID" value="USW58760.1"/>
    <property type="molecule type" value="Genomic_DNA"/>
</dbReference>
<accession>A0A9Q9B163</accession>
<proteinExistence type="predicted"/>